<dbReference type="EMBL" id="LDOU01000026">
    <property type="protein sequence ID" value="KLV05267.1"/>
    <property type="molecule type" value="Genomic_DNA"/>
</dbReference>
<proteinExistence type="predicted"/>
<dbReference type="AlphaFoldDB" id="A0A0J1JSM3"/>
<dbReference type="STRING" id="320778.ABT57_21675"/>
<dbReference type="InterPro" id="IPR014833">
    <property type="entry name" value="TnsA_N"/>
</dbReference>
<dbReference type="Gene3D" id="3.40.91.30">
    <property type="match status" value="1"/>
</dbReference>
<evidence type="ECO:0000259" key="1">
    <source>
        <dbReference type="Pfam" id="PF08722"/>
    </source>
</evidence>
<dbReference type="OrthoDB" id="6103242at2"/>
<evidence type="ECO:0000313" key="3">
    <source>
        <dbReference type="Proteomes" id="UP000035909"/>
    </source>
</evidence>
<dbReference type="PATRIC" id="fig|320778.3.peg.4651"/>
<organism evidence="2 3">
    <name type="scientific">Photobacterium ganghwense</name>
    <dbReference type="NCBI Taxonomy" id="320778"/>
    <lineage>
        <taxon>Bacteria</taxon>
        <taxon>Pseudomonadati</taxon>
        <taxon>Pseudomonadota</taxon>
        <taxon>Gammaproteobacteria</taxon>
        <taxon>Vibrionales</taxon>
        <taxon>Vibrionaceae</taxon>
        <taxon>Photobacterium</taxon>
    </lineage>
</organism>
<name>A0A0J1JSM3_9GAMM</name>
<sequence>MYRRKLKHSRVKNLFKFVSAKMNQAMTVESYLEFDTCFHLEYSSSIISFAAQPEGFIYRIDGRDCSYTPDFQILENEEVKWIEVKPFVKTQRPDFLQRFKVKQEKALALGVPLILVTEKQIRVNPVLNNLKILHRYSGFQSLTDLHIRLLSLVKTVGKISVSDAACRLGIDQGMMVKSAFSLVSSGMLTADLVHDELGLHSIVWSEHNG</sequence>
<protein>
    <recommendedName>
        <fullName evidence="1">TnsA endonuclease N-terminal domain-containing protein</fullName>
    </recommendedName>
</protein>
<keyword evidence="3" id="KW-1185">Reference proteome</keyword>
<dbReference type="RefSeq" id="WP_047887350.1">
    <property type="nucleotide sequence ID" value="NZ_LDOU01000026.1"/>
</dbReference>
<reference evidence="2 3" key="1">
    <citation type="submission" date="2015-05" db="EMBL/GenBank/DDBJ databases">
        <title>Photobacterium galathea sp. nov.</title>
        <authorList>
            <person name="Machado H."/>
            <person name="Gram L."/>
        </authorList>
    </citation>
    <scope>NUCLEOTIDE SEQUENCE [LARGE SCALE GENOMIC DNA]</scope>
    <source>
        <strain evidence="2 3">DSM 22954</strain>
    </source>
</reference>
<comment type="caution">
    <text evidence="2">The sequence shown here is derived from an EMBL/GenBank/DDBJ whole genome shotgun (WGS) entry which is preliminary data.</text>
</comment>
<accession>A0A0J1JSM3</accession>
<gene>
    <name evidence="2" type="ORF">ABT57_21675</name>
</gene>
<evidence type="ECO:0000313" key="2">
    <source>
        <dbReference type="EMBL" id="KLV05267.1"/>
    </source>
</evidence>
<dbReference type="Pfam" id="PF08722">
    <property type="entry name" value="Tn7_TnsA-like_N"/>
    <property type="match status" value="1"/>
</dbReference>
<feature type="domain" description="TnsA endonuclease N-terminal" evidence="1">
    <location>
        <begin position="44"/>
        <end position="118"/>
    </location>
</feature>
<dbReference type="Proteomes" id="UP000035909">
    <property type="component" value="Unassembled WGS sequence"/>
</dbReference>